<reference evidence="3 4" key="1">
    <citation type="submission" date="2015-12" db="EMBL/GenBank/DDBJ databases">
        <title>Diversity of Burkholderia near neighbor genomes.</title>
        <authorList>
            <person name="Sahl J."/>
            <person name="Wagner D."/>
            <person name="Keim P."/>
        </authorList>
    </citation>
    <scope>NUCLEOTIDE SEQUENCE [LARGE SCALE GENOMIC DNA]</scope>
    <source>
        <strain evidence="3 4">MSMB1184WGS</strain>
    </source>
</reference>
<evidence type="ECO:0000313" key="4">
    <source>
        <dbReference type="Proteomes" id="UP000094776"/>
    </source>
</evidence>
<accession>A0A1B4Q1R1</accession>
<dbReference type="Pfam" id="PF12680">
    <property type="entry name" value="SnoaL_2"/>
    <property type="match status" value="1"/>
</dbReference>
<evidence type="ECO:0000259" key="2">
    <source>
        <dbReference type="Pfam" id="PF12680"/>
    </source>
</evidence>
<evidence type="ECO:0000313" key="3">
    <source>
        <dbReference type="EMBL" id="AOK20097.1"/>
    </source>
</evidence>
<dbReference type="EMBL" id="CP013444">
    <property type="protein sequence ID" value="AOK20097.1"/>
    <property type="molecule type" value="Genomic_DNA"/>
</dbReference>
<dbReference type="InterPro" id="IPR032710">
    <property type="entry name" value="NTF2-like_dom_sf"/>
</dbReference>
<dbReference type="GO" id="GO:0030638">
    <property type="term" value="P:polyketide metabolic process"/>
    <property type="evidence" value="ECO:0007669"/>
    <property type="project" value="InterPro"/>
</dbReference>
<dbReference type="SUPFAM" id="SSF54427">
    <property type="entry name" value="NTF2-like"/>
    <property type="match status" value="1"/>
</dbReference>
<feature type="chain" id="PRO_5008567756" description="SnoaL-like domain-containing protein" evidence="1">
    <location>
        <begin position="27"/>
        <end position="159"/>
    </location>
</feature>
<dbReference type="InterPro" id="IPR037401">
    <property type="entry name" value="SnoaL-like"/>
</dbReference>
<proteinExistence type="predicted"/>
<dbReference type="AlphaFoldDB" id="A0A1B4Q1R1"/>
<feature type="domain" description="SnoaL-like" evidence="2">
    <location>
        <begin position="46"/>
        <end position="141"/>
    </location>
</feature>
<dbReference type="Gene3D" id="3.10.450.50">
    <property type="match status" value="1"/>
</dbReference>
<dbReference type="RefSeq" id="WP_069274673.1">
    <property type="nucleotide sequence ID" value="NZ_CP013444.1"/>
</dbReference>
<dbReference type="PANTHER" id="PTHR38436">
    <property type="entry name" value="POLYKETIDE CYCLASE SNOAL-LIKE DOMAIN"/>
    <property type="match status" value="1"/>
</dbReference>
<keyword evidence="1" id="KW-0732">Signal</keyword>
<sequence>MTSSRWPLRFLAIGIGLLAGATAALADPSTSRNLAAEEANRQLVLTFYDRFFNKHDIAAAATVVADDYKQHNPHVPDGKKPFVSYFTGAFKDNPQSRARIVRSATDGDLVYLHVHSTERPGDRGEAVVDIFRVKDGKIVEHWDVIQPVPETSANANTMF</sequence>
<name>A0A1B4Q1R1_BURCE</name>
<protein>
    <recommendedName>
        <fullName evidence="2">SnoaL-like domain-containing protein</fullName>
    </recommendedName>
</protein>
<dbReference type="InterPro" id="IPR009959">
    <property type="entry name" value="Cyclase_SnoaL-like"/>
</dbReference>
<dbReference type="Proteomes" id="UP000094776">
    <property type="component" value="Chromosome 2"/>
</dbReference>
<feature type="signal peptide" evidence="1">
    <location>
        <begin position="1"/>
        <end position="26"/>
    </location>
</feature>
<organism evidence="3 4">
    <name type="scientific">Burkholderia cepacia</name>
    <name type="common">Pseudomonas cepacia</name>
    <dbReference type="NCBI Taxonomy" id="292"/>
    <lineage>
        <taxon>Bacteria</taxon>
        <taxon>Pseudomonadati</taxon>
        <taxon>Pseudomonadota</taxon>
        <taxon>Betaproteobacteria</taxon>
        <taxon>Burkholderiales</taxon>
        <taxon>Burkholderiaceae</taxon>
        <taxon>Burkholderia</taxon>
        <taxon>Burkholderia cepacia complex</taxon>
    </lineage>
</organism>
<dbReference type="PANTHER" id="PTHR38436:SF1">
    <property type="entry name" value="ESTER CYCLASE"/>
    <property type="match status" value="1"/>
</dbReference>
<gene>
    <name evidence="3" type="ORF">WT26_30345</name>
</gene>
<evidence type="ECO:0000256" key="1">
    <source>
        <dbReference type="SAM" id="SignalP"/>
    </source>
</evidence>